<feature type="domain" description="Protein kinase" evidence="1">
    <location>
        <begin position="38"/>
        <end position="297"/>
    </location>
</feature>
<dbReference type="SUPFAM" id="SSF56112">
    <property type="entry name" value="Protein kinase-like (PK-like)"/>
    <property type="match status" value="1"/>
</dbReference>
<dbReference type="AlphaFoldDB" id="A0A835XXH6"/>
<proteinExistence type="predicted"/>
<comment type="caution">
    <text evidence="2">The sequence shown here is derived from an EMBL/GenBank/DDBJ whole genome shotgun (WGS) entry which is preliminary data.</text>
</comment>
<accession>A0A835XXH6</accession>
<dbReference type="InterPro" id="IPR000719">
    <property type="entry name" value="Prot_kinase_dom"/>
</dbReference>
<dbReference type="PROSITE" id="PS50011">
    <property type="entry name" value="PROTEIN_KINASE_DOM"/>
    <property type="match status" value="1"/>
</dbReference>
<dbReference type="GO" id="GO:0004672">
    <property type="term" value="F:protein kinase activity"/>
    <property type="evidence" value="ECO:0007669"/>
    <property type="project" value="InterPro"/>
</dbReference>
<dbReference type="OrthoDB" id="4062651at2759"/>
<organism evidence="2 3">
    <name type="scientific">Edaphochlamys debaryana</name>
    <dbReference type="NCBI Taxonomy" id="47281"/>
    <lineage>
        <taxon>Eukaryota</taxon>
        <taxon>Viridiplantae</taxon>
        <taxon>Chlorophyta</taxon>
        <taxon>core chlorophytes</taxon>
        <taxon>Chlorophyceae</taxon>
        <taxon>CS clade</taxon>
        <taxon>Chlamydomonadales</taxon>
        <taxon>Chlamydomonadales incertae sedis</taxon>
        <taxon>Edaphochlamys</taxon>
    </lineage>
</organism>
<evidence type="ECO:0000259" key="1">
    <source>
        <dbReference type="PROSITE" id="PS50011"/>
    </source>
</evidence>
<reference evidence="2" key="1">
    <citation type="journal article" date="2020" name="bioRxiv">
        <title>Comparative genomics of Chlamydomonas.</title>
        <authorList>
            <person name="Craig R.J."/>
            <person name="Hasan A.R."/>
            <person name="Ness R.W."/>
            <person name="Keightley P.D."/>
        </authorList>
    </citation>
    <scope>NUCLEOTIDE SEQUENCE</scope>
    <source>
        <strain evidence="2">CCAP 11/70</strain>
    </source>
</reference>
<dbReference type="EMBL" id="JAEHOE010000095">
    <property type="protein sequence ID" value="KAG2487519.1"/>
    <property type="molecule type" value="Genomic_DNA"/>
</dbReference>
<gene>
    <name evidence="2" type="ORF">HYH03_013800</name>
</gene>
<evidence type="ECO:0000313" key="3">
    <source>
        <dbReference type="Proteomes" id="UP000612055"/>
    </source>
</evidence>
<protein>
    <recommendedName>
        <fullName evidence="1">Protein kinase domain-containing protein</fullName>
    </recommendedName>
</protein>
<sequence length="297" mass="30953">MAVPDSKAALELYTDAERFPGPSTEGHLLTQHGLRVSGLLFPNPGEGSASLLVGAQGDGRPVVIKLLAGAADASTAELRPGGAEAEACRVLLGPPLPAHVQLVPSRLLQLTLGPEHTSTAGRAPGLHAALGMPRYASSAASMVPLPAAVVLAQGRRMAAALEYVHSKGYTHMDVKLRDTPLSSACGRCVGGSRWWLGDLGSAVPVGAPVTSTTTWFAPGNVIGLRAKPEYDWHMLAVTLVCEVNRPHWKELVIEGGCTPAAKLVAAVEELGRRGDCEDLAAFLDELLSRAGHTAPPL</sequence>
<name>A0A835XXH6_9CHLO</name>
<dbReference type="Gene3D" id="1.10.510.10">
    <property type="entry name" value="Transferase(Phosphotransferase) domain 1"/>
    <property type="match status" value="1"/>
</dbReference>
<dbReference type="Proteomes" id="UP000612055">
    <property type="component" value="Unassembled WGS sequence"/>
</dbReference>
<keyword evidence="3" id="KW-1185">Reference proteome</keyword>
<dbReference type="InterPro" id="IPR011009">
    <property type="entry name" value="Kinase-like_dom_sf"/>
</dbReference>
<dbReference type="GO" id="GO:0005524">
    <property type="term" value="F:ATP binding"/>
    <property type="evidence" value="ECO:0007669"/>
    <property type="project" value="InterPro"/>
</dbReference>
<evidence type="ECO:0000313" key="2">
    <source>
        <dbReference type="EMBL" id="KAG2487519.1"/>
    </source>
</evidence>